<protein>
    <submittedName>
        <fullName evidence="1">Uncharacterized protein</fullName>
    </submittedName>
</protein>
<gene>
    <name evidence="1" type="ordered locus">Psta_2180</name>
</gene>
<dbReference type="eggNOG" id="ENOG5032XEW">
    <property type="taxonomic scope" value="Bacteria"/>
</dbReference>
<reference evidence="1 2" key="1">
    <citation type="journal article" date="2009" name="Stand. Genomic Sci.">
        <title>Complete genome sequence of Pirellula staleyi type strain (ATCC 27377).</title>
        <authorList>
            <person name="Clum A."/>
            <person name="Tindall B.J."/>
            <person name="Sikorski J."/>
            <person name="Ivanova N."/>
            <person name="Mavrommatis K."/>
            <person name="Lucas S."/>
            <person name="Glavina del Rio T."/>
            <person name="Nolan M."/>
            <person name="Chen F."/>
            <person name="Tice H."/>
            <person name="Pitluck S."/>
            <person name="Cheng J.F."/>
            <person name="Chertkov O."/>
            <person name="Brettin T."/>
            <person name="Han C."/>
            <person name="Detter J.C."/>
            <person name="Kuske C."/>
            <person name="Bruce D."/>
            <person name="Goodwin L."/>
            <person name="Ovchinikova G."/>
            <person name="Pati A."/>
            <person name="Mikhailova N."/>
            <person name="Chen A."/>
            <person name="Palaniappan K."/>
            <person name="Land M."/>
            <person name="Hauser L."/>
            <person name="Chang Y.J."/>
            <person name="Jeffries C.D."/>
            <person name="Chain P."/>
            <person name="Rohde M."/>
            <person name="Goker M."/>
            <person name="Bristow J."/>
            <person name="Eisen J.A."/>
            <person name="Markowitz V."/>
            <person name="Hugenholtz P."/>
            <person name="Kyrpides N.C."/>
            <person name="Klenk H.P."/>
            <person name="Lapidus A."/>
        </authorList>
    </citation>
    <scope>NUCLEOTIDE SEQUENCE [LARGE SCALE GENOMIC DNA]</scope>
    <source>
        <strain evidence="2">ATCC 27377 / DSM 6068 / ICPB 4128</strain>
    </source>
</reference>
<name>D2R2L2_PIRSD</name>
<dbReference type="OrthoDB" id="272676at2"/>
<sequence>MTRRHNYYEAAFEAFLRHHRIPYVAVDETRRTLEGGGTLKSLDFIVSPVGAGRSWLIDIKGRRFPTGAAKHYWKNWTNGDELESLARWEQLFGERFQGLFVFAYDLVADRSPLPEEEIFEHHGRRFAFVAIQLDLYLAWAKLRSPKWNTFHIPVEAFRRLARSTRQLLLSPPAVRKTDFSG</sequence>
<dbReference type="KEGG" id="psl:Psta_2180"/>
<evidence type="ECO:0000313" key="2">
    <source>
        <dbReference type="Proteomes" id="UP000001887"/>
    </source>
</evidence>
<dbReference type="HOGENOM" id="CLU_086321_0_0_0"/>
<organism evidence="1 2">
    <name type="scientific">Pirellula staleyi (strain ATCC 27377 / DSM 6068 / ICPB 4128)</name>
    <name type="common">Pirella staleyi</name>
    <dbReference type="NCBI Taxonomy" id="530564"/>
    <lineage>
        <taxon>Bacteria</taxon>
        <taxon>Pseudomonadati</taxon>
        <taxon>Planctomycetota</taxon>
        <taxon>Planctomycetia</taxon>
        <taxon>Pirellulales</taxon>
        <taxon>Pirellulaceae</taxon>
        <taxon>Pirellula</taxon>
    </lineage>
</organism>
<dbReference type="NCBIfam" id="NF038001">
    <property type="entry name" value="HYExAFE"/>
    <property type="match status" value="1"/>
</dbReference>
<proteinExistence type="predicted"/>
<accession>D2R2L2</accession>
<dbReference type="STRING" id="530564.Psta_2180"/>
<dbReference type="Proteomes" id="UP000001887">
    <property type="component" value="Chromosome"/>
</dbReference>
<dbReference type="EMBL" id="CP001848">
    <property type="protein sequence ID" value="ADB16852.1"/>
    <property type="molecule type" value="Genomic_DNA"/>
</dbReference>
<dbReference type="AlphaFoldDB" id="D2R2L2"/>
<dbReference type="InterPro" id="IPR049797">
    <property type="entry name" value="HYExAFE"/>
</dbReference>
<keyword evidence="2" id="KW-1185">Reference proteome</keyword>
<evidence type="ECO:0000313" key="1">
    <source>
        <dbReference type="EMBL" id="ADB16852.1"/>
    </source>
</evidence>